<sequence length="62" mass="7127">MEMNEQWHNAVFYDLITCDFHAELKYTEQYQARSCSLFAAHKAIFQAAICIGKSVHRSGCVN</sequence>
<protein>
    <submittedName>
        <fullName evidence="1">Uncharacterized protein</fullName>
    </submittedName>
</protein>
<evidence type="ECO:0000313" key="2">
    <source>
        <dbReference type="Proteomes" id="UP000004810"/>
    </source>
</evidence>
<dbReference type="AlphaFoldDB" id="J9F4D2"/>
<dbReference type="EMBL" id="ADBV01001679">
    <property type="protein sequence ID" value="EJW84337.1"/>
    <property type="molecule type" value="Genomic_DNA"/>
</dbReference>
<gene>
    <name evidence="1" type="ORF">WUBG_04755</name>
</gene>
<reference evidence="2" key="1">
    <citation type="submission" date="2012-08" db="EMBL/GenBank/DDBJ databases">
        <title>The Genome Sequence of Wuchereria bancrofti.</title>
        <authorList>
            <person name="Nutman T.B."/>
            <person name="Fink D.L."/>
            <person name="Russ C."/>
            <person name="Young S."/>
            <person name="Zeng Q."/>
            <person name="Koehrsen M."/>
            <person name="Alvarado L."/>
            <person name="Berlin A."/>
            <person name="Chapman S.B."/>
            <person name="Chen Z."/>
            <person name="Freedman E."/>
            <person name="Gellesch M."/>
            <person name="Goldberg J."/>
            <person name="Griggs A."/>
            <person name="Gujja S."/>
            <person name="Heilman E.R."/>
            <person name="Heiman D."/>
            <person name="Hepburn T."/>
            <person name="Howarth C."/>
            <person name="Jen D."/>
            <person name="Larson L."/>
            <person name="Lewis B."/>
            <person name="Mehta T."/>
            <person name="Park D."/>
            <person name="Pearson M."/>
            <person name="Roberts A."/>
            <person name="Saif S."/>
            <person name="Shea T."/>
            <person name="Shenoy N."/>
            <person name="Sisk P."/>
            <person name="Stolte C."/>
            <person name="Sykes S."/>
            <person name="Walk T."/>
            <person name="White J."/>
            <person name="Yandava C."/>
            <person name="Haas B."/>
            <person name="Henn M.R."/>
            <person name="Nusbaum C."/>
            <person name="Birren B."/>
        </authorList>
    </citation>
    <scope>NUCLEOTIDE SEQUENCE [LARGE SCALE GENOMIC DNA]</scope>
    <source>
        <strain evidence="2">NA</strain>
    </source>
</reference>
<proteinExistence type="predicted"/>
<dbReference type="Proteomes" id="UP000004810">
    <property type="component" value="Unassembled WGS sequence"/>
</dbReference>
<evidence type="ECO:0000313" key="1">
    <source>
        <dbReference type="EMBL" id="EJW84337.1"/>
    </source>
</evidence>
<name>J9F4D2_WUCBA</name>
<accession>J9F4D2</accession>
<comment type="caution">
    <text evidence="1">The sequence shown here is derived from an EMBL/GenBank/DDBJ whole genome shotgun (WGS) entry which is preliminary data.</text>
</comment>
<organism evidence="1 2">
    <name type="scientific">Wuchereria bancrofti</name>
    <dbReference type="NCBI Taxonomy" id="6293"/>
    <lineage>
        <taxon>Eukaryota</taxon>
        <taxon>Metazoa</taxon>
        <taxon>Ecdysozoa</taxon>
        <taxon>Nematoda</taxon>
        <taxon>Chromadorea</taxon>
        <taxon>Rhabditida</taxon>
        <taxon>Spirurina</taxon>
        <taxon>Spiruromorpha</taxon>
        <taxon>Filarioidea</taxon>
        <taxon>Onchocercidae</taxon>
        <taxon>Wuchereria</taxon>
    </lineage>
</organism>